<dbReference type="STRING" id="1519643.SAMN06295933_2961"/>
<keyword evidence="3" id="KW-1185">Reference proteome</keyword>
<keyword evidence="1" id="KW-0812">Transmembrane</keyword>
<dbReference type="GO" id="GO:0008168">
    <property type="term" value="F:methyltransferase activity"/>
    <property type="evidence" value="ECO:0007669"/>
    <property type="project" value="UniProtKB-KW"/>
</dbReference>
<keyword evidence="2" id="KW-0808">Transferase</keyword>
<feature type="transmembrane region" description="Helical" evidence="1">
    <location>
        <begin position="170"/>
        <end position="190"/>
    </location>
</feature>
<keyword evidence="1" id="KW-1133">Transmembrane helix</keyword>
<proteinExistence type="predicted"/>
<accession>A0A1X7EHP0</accession>
<sequence length="238" mass="27877">MSSFSSKQFNMSYPNNIDCHYWTVARNKILCNELKKINFSGLALDVGCGRGVDVQKFRAAGFDFYGAEVGNPEPYFPNYEEILYYGQDSFDLNEDFRKEVEVLSFLDVLEHIKDPKTFLQKHFEYFPNAKWIIATVPARQELFSNYDTCFGHYKRYNLACCASLFSKNKILSIQYFFHLLYFPALFFKIFGIKRNTTISPPSKHIQKIHNFISKYFIYEAKFFPKKFVGSSILCVVKI</sequence>
<evidence type="ECO:0000313" key="2">
    <source>
        <dbReference type="EMBL" id="SMF34157.1"/>
    </source>
</evidence>
<reference evidence="3" key="1">
    <citation type="submission" date="2017-04" db="EMBL/GenBank/DDBJ databases">
        <authorList>
            <person name="Varghese N."/>
            <person name="Submissions S."/>
        </authorList>
    </citation>
    <scope>NUCLEOTIDE SEQUENCE [LARGE SCALE GENOMIC DNA]</scope>
    <source>
        <strain evidence="3">K3S</strain>
    </source>
</reference>
<evidence type="ECO:0000313" key="3">
    <source>
        <dbReference type="Proteomes" id="UP000192906"/>
    </source>
</evidence>
<protein>
    <submittedName>
        <fullName evidence="2">Methyltransferase domain-containing protein</fullName>
    </submittedName>
</protein>
<organism evidence="2 3">
    <name type="scientific">Desulfovibrio gilichinskyi</name>
    <dbReference type="NCBI Taxonomy" id="1519643"/>
    <lineage>
        <taxon>Bacteria</taxon>
        <taxon>Pseudomonadati</taxon>
        <taxon>Thermodesulfobacteriota</taxon>
        <taxon>Desulfovibrionia</taxon>
        <taxon>Desulfovibrionales</taxon>
        <taxon>Desulfovibrionaceae</taxon>
        <taxon>Desulfovibrio</taxon>
    </lineage>
</organism>
<dbReference type="Proteomes" id="UP000192906">
    <property type="component" value="Unassembled WGS sequence"/>
</dbReference>
<gene>
    <name evidence="2" type="ORF">SAMN06295933_2961</name>
</gene>
<dbReference type="GO" id="GO:0032259">
    <property type="term" value="P:methylation"/>
    <property type="evidence" value="ECO:0007669"/>
    <property type="project" value="UniProtKB-KW"/>
</dbReference>
<keyword evidence="1" id="KW-0472">Membrane</keyword>
<dbReference type="Pfam" id="PF13489">
    <property type="entry name" value="Methyltransf_23"/>
    <property type="match status" value="1"/>
</dbReference>
<name>A0A1X7EHP0_9BACT</name>
<dbReference type="EMBL" id="FWZU01000005">
    <property type="protein sequence ID" value="SMF34157.1"/>
    <property type="molecule type" value="Genomic_DNA"/>
</dbReference>
<dbReference type="InterPro" id="IPR029063">
    <property type="entry name" value="SAM-dependent_MTases_sf"/>
</dbReference>
<dbReference type="RefSeq" id="WP_085103594.1">
    <property type="nucleotide sequence ID" value="NZ_FWZU01000005.1"/>
</dbReference>
<keyword evidence="2" id="KW-0489">Methyltransferase</keyword>
<dbReference type="Gene3D" id="3.40.50.150">
    <property type="entry name" value="Vaccinia Virus protein VP39"/>
    <property type="match status" value="1"/>
</dbReference>
<dbReference type="SUPFAM" id="SSF53335">
    <property type="entry name" value="S-adenosyl-L-methionine-dependent methyltransferases"/>
    <property type="match status" value="1"/>
</dbReference>
<evidence type="ECO:0000256" key="1">
    <source>
        <dbReference type="SAM" id="Phobius"/>
    </source>
</evidence>
<dbReference type="AlphaFoldDB" id="A0A1X7EHP0"/>